<keyword evidence="1" id="KW-1133">Transmembrane helix</keyword>
<sequence length="180" mass="20958">MHCWKSFNGNKKNLFYRNFAISIFVSFFVFIAIFVPTQAMGYGHLKDNNFLIFLCAFILLYPVHKLFHILPILSHRKEMKIDFEYYFLALPVINITINKPIQIRQFLIALLFPCVIINLLLIAAIFLFPHYVHYSSILIAIHFGLCTVDFMYAKNLITSPSGALVEENENGYEILIKDNQ</sequence>
<keyword evidence="3" id="KW-1185">Reference proteome</keyword>
<gene>
    <name evidence="2" type="ORF">ACFPM4_08155</name>
</gene>
<proteinExistence type="predicted"/>
<dbReference type="Proteomes" id="UP001596147">
    <property type="component" value="Unassembled WGS sequence"/>
</dbReference>
<evidence type="ECO:0000313" key="3">
    <source>
        <dbReference type="Proteomes" id="UP001596147"/>
    </source>
</evidence>
<feature type="transmembrane region" description="Helical" evidence="1">
    <location>
        <begin position="106"/>
        <end position="128"/>
    </location>
</feature>
<keyword evidence="1" id="KW-0812">Transmembrane</keyword>
<evidence type="ECO:0000313" key="2">
    <source>
        <dbReference type="EMBL" id="MFC5464725.1"/>
    </source>
</evidence>
<comment type="caution">
    <text evidence="2">The sequence shown here is derived from an EMBL/GenBank/DDBJ whole genome shotgun (WGS) entry which is preliminary data.</text>
</comment>
<organism evidence="2 3">
    <name type="scientific">Lederbergia graminis</name>
    <dbReference type="NCBI Taxonomy" id="735518"/>
    <lineage>
        <taxon>Bacteria</taxon>
        <taxon>Bacillati</taxon>
        <taxon>Bacillota</taxon>
        <taxon>Bacilli</taxon>
        <taxon>Bacillales</taxon>
        <taxon>Bacillaceae</taxon>
        <taxon>Lederbergia</taxon>
    </lineage>
</organism>
<protein>
    <submittedName>
        <fullName evidence="2">DUF3267 domain-containing protein</fullName>
    </submittedName>
</protein>
<keyword evidence="1" id="KW-0472">Membrane</keyword>
<evidence type="ECO:0000256" key="1">
    <source>
        <dbReference type="SAM" id="Phobius"/>
    </source>
</evidence>
<dbReference type="RefSeq" id="WP_382349985.1">
    <property type="nucleotide sequence ID" value="NZ_JBHSMC010000011.1"/>
</dbReference>
<feature type="transmembrane region" description="Helical" evidence="1">
    <location>
        <begin position="50"/>
        <end position="70"/>
    </location>
</feature>
<reference evidence="3" key="1">
    <citation type="journal article" date="2019" name="Int. J. Syst. Evol. Microbiol.">
        <title>The Global Catalogue of Microorganisms (GCM) 10K type strain sequencing project: providing services to taxonomists for standard genome sequencing and annotation.</title>
        <authorList>
            <consortium name="The Broad Institute Genomics Platform"/>
            <consortium name="The Broad Institute Genome Sequencing Center for Infectious Disease"/>
            <person name="Wu L."/>
            <person name="Ma J."/>
        </authorList>
    </citation>
    <scope>NUCLEOTIDE SEQUENCE [LARGE SCALE GENOMIC DNA]</scope>
    <source>
        <strain evidence="3">CGMCC 1.12237</strain>
    </source>
</reference>
<name>A0ABW0LH96_9BACI</name>
<accession>A0ABW0LH96</accession>
<dbReference type="InterPro" id="IPR021683">
    <property type="entry name" value="DUF3267"/>
</dbReference>
<dbReference type="EMBL" id="JBHSMC010000011">
    <property type="protein sequence ID" value="MFC5464725.1"/>
    <property type="molecule type" value="Genomic_DNA"/>
</dbReference>
<dbReference type="Pfam" id="PF11667">
    <property type="entry name" value="DUF3267"/>
    <property type="match status" value="1"/>
</dbReference>
<feature type="transmembrane region" description="Helical" evidence="1">
    <location>
        <begin position="14"/>
        <end position="35"/>
    </location>
</feature>